<evidence type="ECO:0000256" key="3">
    <source>
        <dbReference type="ARBA" id="ARBA00023125"/>
    </source>
</evidence>
<dbReference type="Gene3D" id="1.10.10.2830">
    <property type="match status" value="1"/>
</dbReference>
<dbReference type="FunFam" id="1.10.10.2830:FF:000001">
    <property type="entry name" value="Chromosome partitioning protein ParB"/>
    <property type="match status" value="1"/>
</dbReference>
<keyword evidence="3" id="KW-0238">DNA-binding</keyword>
<evidence type="ECO:0000256" key="2">
    <source>
        <dbReference type="ARBA" id="ARBA00022829"/>
    </source>
</evidence>
<dbReference type="AlphaFoldDB" id="A0A484HCT8"/>
<gene>
    <name evidence="5" type="ORF">RIEGSTA812A_PEG_1105</name>
</gene>
<dbReference type="EMBL" id="LR026963">
    <property type="protein sequence ID" value="VBB69632.1"/>
    <property type="molecule type" value="Genomic_DNA"/>
</dbReference>
<dbReference type="GO" id="GO:0045881">
    <property type="term" value="P:positive regulation of sporulation resulting in formation of a cellular spore"/>
    <property type="evidence" value="ECO:0007669"/>
    <property type="project" value="TreeGrafter"/>
</dbReference>
<dbReference type="PANTHER" id="PTHR33375">
    <property type="entry name" value="CHROMOSOME-PARTITIONING PROTEIN PARB-RELATED"/>
    <property type="match status" value="1"/>
</dbReference>
<feature type="domain" description="ParB-like N-terminal" evidence="4">
    <location>
        <begin position="30"/>
        <end position="122"/>
    </location>
</feature>
<comment type="similarity">
    <text evidence="1">Belongs to the ParB family.</text>
</comment>
<dbReference type="InterPro" id="IPR004437">
    <property type="entry name" value="ParB/RepB/Spo0J"/>
</dbReference>
<dbReference type="Pfam" id="PF23552">
    <property type="entry name" value="ParB_C"/>
    <property type="match status" value="1"/>
</dbReference>
<dbReference type="InterPro" id="IPR036086">
    <property type="entry name" value="ParB/Sulfiredoxin_sf"/>
</dbReference>
<evidence type="ECO:0000313" key="5">
    <source>
        <dbReference type="EMBL" id="VBB69632.1"/>
    </source>
</evidence>
<organism evidence="5">
    <name type="scientific">invertebrate metagenome</name>
    <dbReference type="NCBI Taxonomy" id="1711999"/>
    <lineage>
        <taxon>unclassified sequences</taxon>
        <taxon>metagenomes</taxon>
        <taxon>organismal metagenomes</taxon>
    </lineage>
</organism>
<accession>A0A484HCT8</accession>
<dbReference type="Gene3D" id="3.90.1530.30">
    <property type="match status" value="1"/>
</dbReference>
<dbReference type="GO" id="GO:0003677">
    <property type="term" value="F:DNA binding"/>
    <property type="evidence" value="ECO:0007669"/>
    <property type="project" value="UniProtKB-KW"/>
</dbReference>
<name>A0A484HCT8_9ZZZZ</name>
<sequence>MHKDRFQRLGRGLASLLGDDETSFFQEAAHSAPVDSLHSGRFQARRRFDAVGITHLVDSIRQRGILQPILVRPFVAQPGHYEIIAGERRWQAARQAHLHEVPIVVHDLSDREALEVSLVENLQRQDLSPLEEAEGYSRLIEEFHHTHEELAQAIGKSRSHVANMMRLLALPDPVKSMLNRDTLSVGHARALLGACQPVQLAQSSIGGRGLNICQTEKRVQNEGRGTAHLAHCQDSQDTVSRETEDAKDTDRIALEQAMSSHLKLKVCITFHKKGGHLTIHYDTLEQLDDILLRLHAESPPSPS</sequence>
<protein>
    <submittedName>
        <fullName evidence="5">Chromosome (Plasmid) partitioning protein ParB</fullName>
    </submittedName>
</protein>
<dbReference type="GO" id="GO:0005694">
    <property type="term" value="C:chromosome"/>
    <property type="evidence" value="ECO:0007669"/>
    <property type="project" value="TreeGrafter"/>
</dbReference>
<dbReference type="FunFam" id="3.90.1530.30:FF:000001">
    <property type="entry name" value="Chromosome partitioning protein ParB"/>
    <property type="match status" value="1"/>
</dbReference>
<dbReference type="CDD" id="cd16393">
    <property type="entry name" value="SPO0J_N"/>
    <property type="match status" value="1"/>
</dbReference>
<dbReference type="InterPro" id="IPR041468">
    <property type="entry name" value="HTH_ParB/Spo0J"/>
</dbReference>
<reference evidence="5" key="1">
    <citation type="submission" date="2018-10" db="EMBL/GenBank/DDBJ databases">
        <authorList>
            <person name="Gruber-Vodicka H."/>
            <person name="Jaeckle O."/>
        </authorList>
    </citation>
    <scope>NUCLEOTIDE SEQUENCE</scope>
</reference>
<dbReference type="Pfam" id="PF17762">
    <property type="entry name" value="HTH_ParB"/>
    <property type="match status" value="1"/>
</dbReference>
<dbReference type="PANTHER" id="PTHR33375:SF1">
    <property type="entry name" value="CHROMOSOME-PARTITIONING PROTEIN PARB-RELATED"/>
    <property type="match status" value="1"/>
</dbReference>
<dbReference type="InterPro" id="IPR057240">
    <property type="entry name" value="ParB_dimer_C"/>
</dbReference>
<evidence type="ECO:0000256" key="1">
    <source>
        <dbReference type="ARBA" id="ARBA00006295"/>
    </source>
</evidence>
<dbReference type="Pfam" id="PF02195">
    <property type="entry name" value="ParB_N"/>
    <property type="match status" value="1"/>
</dbReference>
<dbReference type="SUPFAM" id="SSF110849">
    <property type="entry name" value="ParB/Sulfiredoxin"/>
    <property type="match status" value="1"/>
</dbReference>
<dbReference type="GO" id="GO:0007059">
    <property type="term" value="P:chromosome segregation"/>
    <property type="evidence" value="ECO:0007669"/>
    <property type="project" value="UniProtKB-KW"/>
</dbReference>
<dbReference type="InterPro" id="IPR050336">
    <property type="entry name" value="Chromosome_partition/occlusion"/>
</dbReference>
<keyword evidence="2" id="KW-0159">Chromosome partition</keyword>
<proteinExistence type="inferred from homology"/>
<evidence type="ECO:0000259" key="4">
    <source>
        <dbReference type="SMART" id="SM00470"/>
    </source>
</evidence>
<dbReference type="SMART" id="SM00470">
    <property type="entry name" value="ParB"/>
    <property type="match status" value="1"/>
</dbReference>
<dbReference type="NCBIfam" id="TIGR00180">
    <property type="entry name" value="parB_part"/>
    <property type="match status" value="1"/>
</dbReference>
<dbReference type="InterPro" id="IPR003115">
    <property type="entry name" value="ParB_N"/>
</dbReference>